<dbReference type="RefSeq" id="WP_193082160.1">
    <property type="nucleotide sequence ID" value="NZ_CP045201.1"/>
</dbReference>
<organism evidence="3 4">
    <name type="scientific">Pseudooceanicola spongiae</name>
    <dbReference type="NCBI Taxonomy" id="2613965"/>
    <lineage>
        <taxon>Bacteria</taxon>
        <taxon>Pseudomonadati</taxon>
        <taxon>Pseudomonadota</taxon>
        <taxon>Alphaproteobacteria</taxon>
        <taxon>Rhodobacterales</taxon>
        <taxon>Paracoccaceae</taxon>
        <taxon>Pseudooceanicola</taxon>
    </lineage>
</organism>
<evidence type="ECO:0000256" key="2">
    <source>
        <dbReference type="SAM" id="SignalP"/>
    </source>
</evidence>
<dbReference type="AlphaFoldDB" id="A0A7L9WHJ7"/>
<evidence type="ECO:0000313" key="4">
    <source>
        <dbReference type="Proteomes" id="UP000594118"/>
    </source>
</evidence>
<dbReference type="EMBL" id="CP045201">
    <property type="protein sequence ID" value="QOL79845.1"/>
    <property type="molecule type" value="Genomic_DNA"/>
</dbReference>
<evidence type="ECO:0008006" key="5">
    <source>
        <dbReference type="Google" id="ProtNLM"/>
    </source>
</evidence>
<protein>
    <recommendedName>
        <fullName evidence="5">PRC-barrel domain-containing protein</fullName>
    </recommendedName>
</protein>
<dbReference type="Proteomes" id="UP000594118">
    <property type="component" value="Chromosome"/>
</dbReference>
<sequence>MNTFAKFLAGASVAALIPLAGIANAETVADVNSTFKGTGKAVPSVESVEADKSNPKVVTDQTYDSRGDMDPAKRFSDAIVATKANGPDMIPVQERDFDTLLANAKLVESPLDGQLVVSSDNKAVGSVSSVYEQANGDLLAEVALDSTLETTAMRALLPVTTITTDGSLVMKGDYDAIKATFQAEEGVEIKTNN</sequence>
<reference evidence="3 4" key="1">
    <citation type="submission" date="2019-10" db="EMBL/GenBank/DDBJ databases">
        <title>Pseudopuniceibacterium sp. HQ09 islated from Antarctica.</title>
        <authorList>
            <person name="Liao L."/>
            <person name="Su S."/>
            <person name="Chen B."/>
            <person name="Yu Y."/>
        </authorList>
    </citation>
    <scope>NUCLEOTIDE SEQUENCE [LARGE SCALE GENOMIC DNA]</scope>
    <source>
        <strain evidence="3 4">HQ09</strain>
    </source>
</reference>
<keyword evidence="4" id="KW-1185">Reference proteome</keyword>
<keyword evidence="2" id="KW-0732">Signal</keyword>
<feature type="region of interest" description="Disordered" evidence="1">
    <location>
        <begin position="46"/>
        <end position="67"/>
    </location>
</feature>
<name>A0A7L9WHJ7_9RHOB</name>
<proteinExistence type="predicted"/>
<feature type="chain" id="PRO_5032689392" description="PRC-barrel domain-containing protein" evidence="2">
    <location>
        <begin position="26"/>
        <end position="193"/>
    </location>
</feature>
<dbReference type="KEGG" id="pshq:F3W81_02820"/>
<gene>
    <name evidence="3" type="ORF">F3W81_02820</name>
</gene>
<feature type="signal peptide" evidence="2">
    <location>
        <begin position="1"/>
        <end position="25"/>
    </location>
</feature>
<evidence type="ECO:0000313" key="3">
    <source>
        <dbReference type="EMBL" id="QOL79845.1"/>
    </source>
</evidence>
<accession>A0A7L9WHJ7</accession>
<evidence type="ECO:0000256" key="1">
    <source>
        <dbReference type="SAM" id="MobiDB-lite"/>
    </source>
</evidence>